<keyword evidence="4" id="KW-1185">Reference proteome</keyword>
<feature type="compositionally biased region" description="Acidic residues" evidence="2">
    <location>
        <begin position="269"/>
        <end position="282"/>
    </location>
</feature>
<evidence type="ECO:0008006" key="5">
    <source>
        <dbReference type="Google" id="ProtNLM"/>
    </source>
</evidence>
<evidence type="ECO:0000256" key="2">
    <source>
        <dbReference type="SAM" id="MobiDB-lite"/>
    </source>
</evidence>
<feature type="region of interest" description="Disordered" evidence="2">
    <location>
        <begin position="266"/>
        <end position="469"/>
    </location>
</feature>
<evidence type="ECO:0000313" key="3">
    <source>
        <dbReference type="EMBL" id="KAI7807531.1"/>
    </source>
</evidence>
<comment type="caution">
    <text evidence="3">The sequence shown here is derived from an EMBL/GenBank/DDBJ whole genome shotgun (WGS) entry which is preliminary data.</text>
</comment>
<accession>A0A9W7WSK4</accession>
<feature type="region of interest" description="Disordered" evidence="2">
    <location>
        <begin position="43"/>
        <end position="234"/>
    </location>
</feature>
<evidence type="ECO:0000256" key="1">
    <source>
        <dbReference type="ARBA" id="ARBA00023054"/>
    </source>
</evidence>
<feature type="compositionally biased region" description="Basic and acidic residues" evidence="2">
    <location>
        <begin position="380"/>
        <end position="394"/>
    </location>
</feature>
<dbReference type="Pfam" id="PF03285">
    <property type="entry name" value="Paralemmin"/>
    <property type="match status" value="1"/>
</dbReference>
<name>A0A9W7WSK4_TRIRA</name>
<dbReference type="InterPro" id="IPR024149">
    <property type="entry name" value="Paralemmin-3"/>
</dbReference>
<organism evidence="3 4">
    <name type="scientific">Triplophysa rosa</name>
    <name type="common">Cave loach</name>
    <dbReference type="NCBI Taxonomy" id="992332"/>
    <lineage>
        <taxon>Eukaryota</taxon>
        <taxon>Metazoa</taxon>
        <taxon>Chordata</taxon>
        <taxon>Craniata</taxon>
        <taxon>Vertebrata</taxon>
        <taxon>Euteleostomi</taxon>
        <taxon>Actinopterygii</taxon>
        <taxon>Neopterygii</taxon>
        <taxon>Teleostei</taxon>
        <taxon>Ostariophysi</taxon>
        <taxon>Cypriniformes</taxon>
        <taxon>Nemacheilidae</taxon>
        <taxon>Triplophysa</taxon>
    </lineage>
</organism>
<dbReference type="Proteomes" id="UP001059041">
    <property type="component" value="Linkage Group LG7"/>
</dbReference>
<dbReference type="GO" id="GO:0016020">
    <property type="term" value="C:membrane"/>
    <property type="evidence" value="ECO:0007669"/>
    <property type="project" value="InterPro"/>
</dbReference>
<proteinExistence type="predicted"/>
<dbReference type="OrthoDB" id="8942276at2759"/>
<feature type="compositionally biased region" description="Basic and acidic residues" evidence="2">
    <location>
        <begin position="153"/>
        <end position="171"/>
    </location>
</feature>
<feature type="compositionally biased region" description="Polar residues" evidence="2">
    <location>
        <begin position="440"/>
        <end position="450"/>
    </location>
</feature>
<reference evidence="3" key="1">
    <citation type="submission" date="2021-02" db="EMBL/GenBank/DDBJ databases">
        <title>Comparative genomics reveals that relaxation of natural selection precedes convergent phenotypic evolution of cavefish.</title>
        <authorList>
            <person name="Peng Z."/>
        </authorList>
    </citation>
    <scope>NUCLEOTIDE SEQUENCE</scope>
    <source>
        <tissue evidence="3">Muscle</tissue>
    </source>
</reference>
<dbReference type="InterPro" id="IPR004965">
    <property type="entry name" value="Paralemmin"/>
</dbReference>
<dbReference type="PANTHER" id="PTHR47528:SF1">
    <property type="entry name" value="PARALEMMIN-3"/>
    <property type="match status" value="1"/>
</dbReference>
<dbReference type="EMBL" id="JAFHDT010000007">
    <property type="protein sequence ID" value="KAI7807531.1"/>
    <property type="molecule type" value="Genomic_DNA"/>
</dbReference>
<sequence>MEHEAEKYQQRLQAITEKRRLQEEQERAKREIEDERLRLQQLKRKSLRDQWLMEGPPTSPDSTSPRSPLWGSKAQEIETRINKLQETSERLAEEEVKLKEHIEDGFDLTNSDAQPHDKQEQEEAEPAETPVHSVSEQTTLVTETVPNGPVVENGKDEKKDESVHAENHNSEEAEAVIDVEVKAAETTTTAAVINGSVEEETSHKTSEEEEEEEEEAAPHTNGLHPAEGVGAGGVTMTFLGFKEAEPGQGTDEDYDAVALIRAERVIITDEGEEIVEEDDGETQESATSDANEEESDPIGVWEETEIHPELKQDETPEAHRNEASSAKVVVTDMSVEEEQREGQERPDSQTQNQTETLDAAVEVSQAPVCSTTQPSPPARSKTEATESRLPKEVKAVANPRISLSEFQEVPLDGGETLEAATKTGGKRQPAEQHPLLASKTAAQTDTSSPNRAEDAGAPKRKTCQCCSVM</sequence>
<keyword evidence="1" id="KW-0175">Coiled coil</keyword>
<feature type="compositionally biased region" description="Basic and acidic residues" evidence="2">
    <location>
        <begin position="304"/>
        <end position="322"/>
    </location>
</feature>
<protein>
    <recommendedName>
        <fullName evidence="5">Paralemmin-3</fullName>
    </recommendedName>
</protein>
<feature type="compositionally biased region" description="Basic and acidic residues" evidence="2">
    <location>
        <begin position="75"/>
        <end position="104"/>
    </location>
</feature>
<evidence type="ECO:0000313" key="4">
    <source>
        <dbReference type="Proteomes" id="UP001059041"/>
    </source>
</evidence>
<dbReference type="GO" id="GO:0008360">
    <property type="term" value="P:regulation of cell shape"/>
    <property type="evidence" value="ECO:0007669"/>
    <property type="project" value="InterPro"/>
</dbReference>
<gene>
    <name evidence="3" type="ORF">IRJ41_005703</name>
</gene>
<dbReference type="PANTHER" id="PTHR47528">
    <property type="entry name" value="PARALEMMIN-3"/>
    <property type="match status" value="1"/>
</dbReference>
<dbReference type="AlphaFoldDB" id="A0A9W7WSK4"/>
<feature type="compositionally biased region" description="Polar residues" evidence="2">
    <location>
        <begin position="132"/>
        <end position="145"/>
    </location>
</feature>